<dbReference type="Proteomes" id="UP000736583">
    <property type="component" value="Unassembled WGS sequence"/>
</dbReference>
<evidence type="ECO:0000313" key="2">
    <source>
        <dbReference type="EMBL" id="MBU5592620.1"/>
    </source>
</evidence>
<evidence type="ECO:0000313" key="3">
    <source>
        <dbReference type="Proteomes" id="UP000736583"/>
    </source>
</evidence>
<accession>A0ABS6F2A1</accession>
<organism evidence="2 3">
    <name type="scientific">Clostridium simiarum</name>
    <dbReference type="NCBI Taxonomy" id="2841506"/>
    <lineage>
        <taxon>Bacteria</taxon>
        <taxon>Bacillati</taxon>
        <taxon>Bacillota</taxon>
        <taxon>Clostridia</taxon>
        <taxon>Eubacteriales</taxon>
        <taxon>Clostridiaceae</taxon>
        <taxon>Clostridium</taxon>
    </lineage>
</organism>
<protein>
    <submittedName>
        <fullName evidence="2">DDE-type integrase/transposase/recombinase</fullName>
    </submittedName>
</protein>
<dbReference type="PANTHER" id="PTHR46889:SF4">
    <property type="entry name" value="TRANSPOSASE INSO FOR INSERTION SEQUENCE ELEMENT IS911B-RELATED"/>
    <property type="match status" value="1"/>
</dbReference>
<dbReference type="InterPro" id="IPR001584">
    <property type="entry name" value="Integrase_cat-core"/>
</dbReference>
<reference evidence="2 3" key="1">
    <citation type="submission" date="2021-06" db="EMBL/GenBank/DDBJ databases">
        <authorList>
            <person name="Sun Q."/>
            <person name="Li D."/>
        </authorList>
    </citation>
    <scope>NUCLEOTIDE SEQUENCE [LARGE SCALE GENOMIC DNA]</scope>
    <source>
        <strain evidence="2 3">MSJ-4</strain>
    </source>
</reference>
<name>A0ABS6F2A1_9CLOT</name>
<sequence>MDLCGQKIVGLSMSERMAKELVINALKDAYQQAGKPTGVILHSDRGSQYCSNDYQDLIKKYQFVCSMSPKGNCWDNAPMESF</sequence>
<proteinExistence type="predicted"/>
<dbReference type="InterPro" id="IPR050900">
    <property type="entry name" value="Transposase_IS3/IS150/IS904"/>
</dbReference>
<evidence type="ECO:0000259" key="1">
    <source>
        <dbReference type="PROSITE" id="PS50994"/>
    </source>
</evidence>
<dbReference type="PROSITE" id="PS50994">
    <property type="entry name" value="INTEGRASE"/>
    <property type="match status" value="1"/>
</dbReference>
<dbReference type="EMBL" id="JAHLQL010000004">
    <property type="protein sequence ID" value="MBU5592620.1"/>
    <property type="molecule type" value="Genomic_DNA"/>
</dbReference>
<feature type="domain" description="Integrase catalytic" evidence="1">
    <location>
        <begin position="1"/>
        <end position="82"/>
    </location>
</feature>
<comment type="caution">
    <text evidence="2">The sequence shown here is derived from an EMBL/GenBank/DDBJ whole genome shotgun (WGS) entry which is preliminary data.</text>
</comment>
<gene>
    <name evidence="2" type="ORF">KQI89_12720</name>
</gene>
<keyword evidence="3" id="KW-1185">Reference proteome</keyword>
<dbReference type="PANTHER" id="PTHR46889">
    <property type="entry name" value="TRANSPOSASE INSF FOR INSERTION SEQUENCE IS3B-RELATED"/>
    <property type="match status" value="1"/>
</dbReference>
<dbReference type="Pfam" id="PF00665">
    <property type="entry name" value="rve"/>
    <property type="match status" value="1"/>
</dbReference>